<accession>A0AAN8FVQ3</accession>
<evidence type="ECO:0000259" key="1">
    <source>
        <dbReference type="PROSITE" id="PS50878"/>
    </source>
</evidence>
<organism evidence="2 3">
    <name type="scientific">Patella caerulea</name>
    <name type="common">Rayed Mediterranean limpet</name>
    <dbReference type="NCBI Taxonomy" id="87958"/>
    <lineage>
        <taxon>Eukaryota</taxon>
        <taxon>Metazoa</taxon>
        <taxon>Spiralia</taxon>
        <taxon>Lophotrochozoa</taxon>
        <taxon>Mollusca</taxon>
        <taxon>Gastropoda</taxon>
        <taxon>Patellogastropoda</taxon>
        <taxon>Patelloidea</taxon>
        <taxon>Patellidae</taxon>
        <taxon>Patella</taxon>
    </lineage>
</organism>
<protein>
    <recommendedName>
        <fullName evidence="1">Reverse transcriptase domain-containing protein</fullName>
    </recommendedName>
</protein>
<proteinExistence type="predicted"/>
<comment type="caution">
    <text evidence="2">The sequence shown here is derived from an EMBL/GenBank/DDBJ whole genome shotgun (WGS) entry which is preliminary data.</text>
</comment>
<feature type="domain" description="Reverse transcriptase" evidence="1">
    <location>
        <begin position="35"/>
        <end position="305"/>
    </location>
</feature>
<evidence type="ECO:0000313" key="2">
    <source>
        <dbReference type="EMBL" id="KAK6165112.1"/>
    </source>
</evidence>
<sequence length="504" mass="57817">MLDPSKATGIDSIGPKILRMSTDYIFESLTYIINLCISKDIFPEQLKFAKLIPIHKKEDKDLPNNYRPISVLPTISKIFEKHISSQITEYFEKNKLFYEFQSGFRKNHSCSTALLRITDIWLREIDSSNMTGVVYLDLSKAFDLIDHRLILQKLKLYKFDLKSLKLISSYLEFRKQQVVLGACHSNITDVKCGVPQGSNIGPLLFLIFINDLPLHVSKCHTDLFADDSTLHFSSNNIANIEIALQEDLLNVFNWCNDNGMVINAKKTKAMLIASKHLTNTNSLSLKINGESLENVSEAVLLGLTVDQNLDWNLQINKVSKIISSKIYLLTKLKPFLPHHLRILFFNGYILPYLDYCSTVWGSANKGKLEVLYKLQKRAARSILDEKPDSHSAPLFKTLNWLTIYQRIQYNQGMLTFKILRDKLPSYLYNTFCENSKLTETNMTLRSESQNKLAIPKSKKKAMTRTFQYTASVFWNSLPQTVKHASSSFIFKKELVKHVKSLNSC</sequence>
<dbReference type="PANTHER" id="PTHR33332">
    <property type="entry name" value="REVERSE TRANSCRIPTASE DOMAIN-CONTAINING PROTEIN"/>
    <property type="match status" value="1"/>
</dbReference>
<dbReference type="InterPro" id="IPR000477">
    <property type="entry name" value="RT_dom"/>
</dbReference>
<dbReference type="AlphaFoldDB" id="A0AAN8FVQ3"/>
<dbReference type="EMBL" id="JAZGQO010000028">
    <property type="protein sequence ID" value="KAK6165112.1"/>
    <property type="molecule type" value="Genomic_DNA"/>
</dbReference>
<dbReference type="CDD" id="cd01650">
    <property type="entry name" value="RT_nLTR_like"/>
    <property type="match status" value="1"/>
</dbReference>
<dbReference type="PROSITE" id="PS50878">
    <property type="entry name" value="RT_POL"/>
    <property type="match status" value="1"/>
</dbReference>
<evidence type="ECO:0000313" key="3">
    <source>
        <dbReference type="Proteomes" id="UP001347796"/>
    </source>
</evidence>
<dbReference type="Pfam" id="PF00078">
    <property type="entry name" value="RVT_1"/>
    <property type="match status" value="1"/>
</dbReference>
<dbReference type="SUPFAM" id="SSF56672">
    <property type="entry name" value="DNA/RNA polymerases"/>
    <property type="match status" value="1"/>
</dbReference>
<keyword evidence="3" id="KW-1185">Reference proteome</keyword>
<name>A0AAN8FVQ3_PATCE</name>
<dbReference type="InterPro" id="IPR043502">
    <property type="entry name" value="DNA/RNA_pol_sf"/>
</dbReference>
<dbReference type="Proteomes" id="UP001347796">
    <property type="component" value="Unassembled WGS sequence"/>
</dbReference>
<gene>
    <name evidence="2" type="ORF">SNE40_023671</name>
</gene>
<reference evidence="2 3" key="1">
    <citation type="submission" date="2024-01" db="EMBL/GenBank/DDBJ databases">
        <title>The genome of the rayed Mediterranean limpet Patella caerulea (Linnaeus, 1758).</title>
        <authorList>
            <person name="Anh-Thu Weber A."/>
            <person name="Halstead-Nussloch G."/>
        </authorList>
    </citation>
    <scope>NUCLEOTIDE SEQUENCE [LARGE SCALE GENOMIC DNA]</scope>
    <source>
        <strain evidence="2">AATW-2023a</strain>
        <tissue evidence="2">Whole specimen</tissue>
    </source>
</reference>